<evidence type="ECO:0000256" key="1">
    <source>
        <dbReference type="ARBA" id="ARBA00004123"/>
    </source>
</evidence>
<dbReference type="InterPro" id="IPR016024">
    <property type="entry name" value="ARM-type_fold"/>
</dbReference>
<evidence type="ECO:0000256" key="4">
    <source>
        <dbReference type="ARBA" id="ARBA00023242"/>
    </source>
</evidence>
<dbReference type="Pfam" id="PF08167">
    <property type="entry name" value="RIX1"/>
    <property type="match status" value="1"/>
</dbReference>
<keyword evidence="7" id="KW-1185">Reference proteome</keyword>
<organism evidence="6 7">
    <name type="scientific">Collybia nuda</name>
    <dbReference type="NCBI Taxonomy" id="64659"/>
    <lineage>
        <taxon>Eukaryota</taxon>
        <taxon>Fungi</taxon>
        <taxon>Dikarya</taxon>
        <taxon>Basidiomycota</taxon>
        <taxon>Agaricomycotina</taxon>
        <taxon>Agaricomycetes</taxon>
        <taxon>Agaricomycetidae</taxon>
        <taxon>Agaricales</taxon>
        <taxon>Tricholomatineae</taxon>
        <taxon>Clitocybaceae</taxon>
        <taxon>Collybia</taxon>
    </lineage>
</organism>
<comment type="caution">
    <text evidence="6">The sequence shown here is derived from an EMBL/GenBank/DDBJ whole genome shotgun (WGS) entry which is preliminary data.</text>
</comment>
<gene>
    <name evidence="6" type="ORF">BDZ94DRAFT_487296</name>
</gene>
<evidence type="ECO:0000259" key="5">
    <source>
        <dbReference type="Pfam" id="PF08167"/>
    </source>
</evidence>
<dbReference type="AlphaFoldDB" id="A0A9P5Y8R7"/>
<dbReference type="EMBL" id="MU150254">
    <property type="protein sequence ID" value="KAF9464353.1"/>
    <property type="molecule type" value="Genomic_DNA"/>
</dbReference>
<feature type="domain" description="Pre-rRNA-processing protein RIX1 N-terminal" evidence="5">
    <location>
        <begin position="15"/>
        <end position="193"/>
    </location>
</feature>
<dbReference type="GO" id="GO:0006364">
    <property type="term" value="P:rRNA processing"/>
    <property type="evidence" value="ECO:0007669"/>
    <property type="project" value="TreeGrafter"/>
</dbReference>
<dbReference type="GO" id="GO:0005634">
    <property type="term" value="C:nucleus"/>
    <property type="evidence" value="ECO:0007669"/>
    <property type="project" value="UniProtKB-SubCell"/>
</dbReference>
<dbReference type="PANTHER" id="PTHR34105">
    <property type="entry name" value="PROLINE-, GLUTAMIC ACID- AND LEUCINE-RICH PROTEIN 1"/>
    <property type="match status" value="1"/>
</dbReference>
<comment type="subcellular location">
    <subcellularLocation>
        <location evidence="1">Nucleus</location>
    </subcellularLocation>
</comment>
<protein>
    <recommendedName>
        <fullName evidence="3">Pre-rRNA-processing protein RIX1</fullName>
    </recommendedName>
</protein>
<evidence type="ECO:0000256" key="3">
    <source>
        <dbReference type="ARBA" id="ARBA00021502"/>
    </source>
</evidence>
<name>A0A9P5Y8R7_9AGAR</name>
<sequence>MNRRMDTAIHPLKILLQLQLATDSSAVVHLPYIFSSLTSDYFSPNPHLSKWTTRINSLLYSKDPGGRWAGLCIALKTSELSRDIMVEFAQIWLGVALPMLSRSEPKPTTKAAIRLLAILFSASSGLPEFQRQVATPNIPKFTTALIALIDKNVDEELKILILETLALLIPIYPTPHRASYSALSSLSFRFLNGGALIPTSEALLKAASRLYSVLPYTGGKVAAVTLWRKEMDETLAFGWSAFFALRTTFPEEGKNLSQQPTVGEPQVAITLGVDRLQSCIVIISDLLSSTTHRPVQLPLGSLVQFAITLLSCSTDNFRIEHYDPSTRAMEISVIPKIWKLSCDLISCIARSAHNHLTPNLTRLVSCLTFHLEQNRTVSQRLFLLTTLRSLLTHCHPLDSLLIPTRLARAVLPSLFIILDTPTELEGRSSVTKSKKGKRRARDYEGDEVFNLSRSVICPSLDDGKVILVALEVMQFLMRNNNLSSAVHSISSRVLISVLLALPQISPTLLSIDPSLHKRLIQLVRTMSIEFSSGTTSEMSKSLSLVIHASANDGGHDSDLRNLDILLHPRVPPLVRALPHVESLSLFRVEASQEETEALRTLGLQTAACPDQSTLWAGDVTMENGTSAPVLQPRTLS</sequence>
<keyword evidence="4" id="KW-0539">Nucleus</keyword>
<dbReference type="Proteomes" id="UP000807353">
    <property type="component" value="Unassembled WGS sequence"/>
</dbReference>
<reference evidence="6" key="1">
    <citation type="submission" date="2020-11" db="EMBL/GenBank/DDBJ databases">
        <authorList>
            <consortium name="DOE Joint Genome Institute"/>
            <person name="Ahrendt S."/>
            <person name="Riley R."/>
            <person name="Andreopoulos W."/>
            <person name="Labutti K."/>
            <person name="Pangilinan J."/>
            <person name="Ruiz-Duenas F.J."/>
            <person name="Barrasa J.M."/>
            <person name="Sanchez-Garcia M."/>
            <person name="Camarero S."/>
            <person name="Miyauchi S."/>
            <person name="Serrano A."/>
            <person name="Linde D."/>
            <person name="Babiker R."/>
            <person name="Drula E."/>
            <person name="Ayuso-Fernandez I."/>
            <person name="Pacheco R."/>
            <person name="Padilla G."/>
            <person name="Ferreira P."/>
            <person name="Barriuso J."/>
            <person name="Kellner H."/>
            <person name="Castanera R."/>
            <person name="Alfaro M."/>
            <person name="Ramirez L."/>
            <person name="Pisabarro A.G."/>
            <person name="Kuo A."/>
            <person name="Tritt A."/>
            <person name="Lipzen A."/>
            <person name="He G."/>
            <person name="Yan M."/>
            <person name="Ng V."/>
            <person name="Cullen D."/>
            <person name="Martin F."/>
            <person name="Rosso M.-N."/>
            <person name="Henrissat B."/>
            <person name="Hibbett D."/>
            <person name="Martinez A.T."/>
            <person name="Grigoriev I.V."/>
        </authorList>
    </citation>
    <scope>NUCLEOTIDE SEQUENCE</scope>
    <source>
        <strain evidence="6">CBS 247.69</strain>
    </source>
</reference>
<accession>A0A9P5Y8R7</accession>
<dbReference type="PANTHER" id="PTHR34105:SF1">
    <property type="entry name" value="PROLINE-, GLUTAMIC ACID- AND LEUCINE-RICH PROTEIN 1"/>
    <property type="match status" value="1"/>
</dbReference>
<evidence type="ECO:0000313" key="7">
    <source>
        <dbReference type="Proteomes" id="UP000807353"/>
    </source>
</evidence>
<comment type="similarity">
    <text evidence="2">Belongs to the RIX1/PELP1 family.</text>
</comment>
<proteinExistence type="inferred from homology"/>
<evidence type="ECO:0000313" key="6">
    <source>
        <dbReference type="EMBL" id="KAF9464353.1"/>
    </source>
</evidence>
<dbReference type="OrthoDB" id="20900at2759"/>
<evidence type="ECO:0000256" key="2">
    <source>
        <dbReference type="ARBA" id="ARBA00010511"/>
    </source>
</evidence>
<dbReference type="SUPFAM" id="SSF48371">
    <property type="entry name" value="ARM repeat"/>
    <property type="match status" value="1"/>
</dbReference>
<dbReference type="InterPro" id="IPR012583">
    <property type="entry name" value="RIX1_N"/>
</dbReference>